<evidence type="ECO:0000313" key="8">
    <source>
        <dbReference type="EMBL" id="SDO40758.1"/>
    </source>
</evidence>
<evidence type="ECO:0000259" key="6">
    <source>
        <dbReference type="Pfam" id="PF08281"/>
    </source>
</evidence>
<feature type="domain" description="RNA polymerase sigma-70 region 2" evidence="5">
    <location>
        <begin position="11"/>
        <end position="78"/>
    </location>
</feature>
<keyword evidence="2" id="KW-0805">Transcription regulation</keyword>
<keyword evidence="4" id="KW-0804">Transcription</keyword>
<sequence>MKQEEEIFARLVREHKSTIYTVCYMFSKDEDEVQDLFQETLINMWKGMGGFREESKIDTWIYRVALNTCLTQERKKKREVKKVPLNMDVNFFEDNDANAKQARILHQRISQLAYVDRALVMLWLDGMSYDEIGAVVGISAQNVAVKLFRIKEQLKKM</sequence>
<dbReference type="AlphaFoldDB" id="A0A1H0JAH8"/>
<feature type="domain" description="RNA polymerase sigma factor 70 region 4 type 2" evidence="6">
    <location>
        <begin position="103"/>
        <end position="154"/>
    </location>
</feature>
<evidence type="ECO:0000256" key="4">
    <source>
        <dbReference type="ARBA" id="ARBA00023163"/>
    </source>
</evidence>
<dbReference type="InterPro" id="IPR036388">
    <property type="entry name" value="WH-like_DNA-bd_sf"/>
</dbReference>
<protein>
    <submittedName>
        <fullName evidence="8">RNA polymerase sigma-70 factor, ECF subfamily</fullName>
    </submittedName>
</protein>
<dbReference type="SUPFAM" id="SSF88946">
    <property type="entry name" value="Sigma2 domain of RNA polymerase sigma factors"/>
    <property type="match status" value="1"/>
</dbReference>
<dbReference type="InterPro" id="IPR007627">
    <property type="entry name" value="RNA_pol_sigma70_r2"/>
</dbReference>
<evidence type="ECO:0000313" key="9">
    <source>
        <dbReference type="Proteomes" id="UP000198779"/>
    </source>
</evidence>
<dbReference type="Pfam" id="PF08281">
    <property type="entry name" value="Sigma70_r4_2"/>
    <property type="match status" value="1"/>
</dbReference>
<name>A0A1H0JAH8_9BACT</name>
<dbReference type="EMBL" id="FNCQ01000007">
    <property type="protein sequence ID" value="SDG68393.1"/>
    <property type="molecule type" value="Genomic_DNA"/>
</dbReference>
<organism evidence="8 10">
    <name type="scientific">Prevotella communis</name>
    <dbReference type="NCBI Taxonomy" id="2913614"/>
    <lineage>
        <taxon>Bacteria</taxon>
        <taxon>Pseudomonadati</taxon>
        <taxon>Bacteroidota</taxon>
        <taxon>Bacteroidia</taxon>
        <taxon>Bacteroidales</taxon>
        <taxon>Prevotellaceae</taxon>
        <taxon>Prevotella</taxon>
    </lineage>
</organism>
<comment type="similarity">
    <text evidence="1">Belongs to the sigma-70 factor family. ECF subfamily.</text>
</comment>
<dbReference type="Pfam" id="PF04542">
    <property type="entry name" value="Sigma70_r2"/>
    <property type="match status" value="1"/>
</dbReference>
<proteinExistence type="inferred from homology"/>
<dbReference type="OrthoDB" id="9780326at2"/>
<dbReference type="GO" id="GO:0003677">
    <property type="term" value="F:DNA binding"/>
    <property type="evidence" value="ECO:0007669"/>
    <property type="project" value="InterPro"/>
</dbReference>
<evidence type="ECO:0000256" key="3">
    <source>
        <dbReference type="ARBA" id="ARBA00023082"/>
    </source>
</evidence>
<dbReference type="GO" id="GO:0016987">
    <property type="term" value="F:sigma factor activity"/>
    <property type="evidence" value="ECO:0007669"/>
    <property type="project" value="UniProtKB-KW"/>
</dbReference>
<dbReference type="STRING" id="645274.SAMN04487901_107100"/>
<accession>A0A1G7W8X6</accession>
<reference evidence="8 9" key="2">
    <citation type="submission" date="2016-10" db="EMBL/GenBank/DDBJ databases">
        <authorList>
            <person name="Varghese N."/>
            <person name="Submissions S."/>
        </authorList>
    </citation>
    <scope>NUCLEOTIDE SEQUENCE</scope>
    <source>
        <strain evidence="8">BP1-145</strain>
        <strain evidence="9">BP1-148</strain>
    </source>
</reference>
<dbReference type="Proteomes" id="UP000199134">
    <property type="component" value="Unassembled WGS sequence"/>
</dbReference>
<dbReference type="InterPro" id="IPR013325">
    <property type="entry name" value="RNA_pol_sigma_r2"/>
</dbReference>
<keyword evidence="3" id="KW-0731">Sigma factor</keyword>
<dbReference type="NCBIfam" id="TIGR02937">
    <property type="entry name" value="sigma70-ECF"/>
    <property type="match status" value="1"/>
</dbReference>
<dbReference type="GO" id="GO:0006352">
    <property type="term" value="P:DNA-templated transcription initiation"/>
    <property type="evidence" value="ECO:0007669"/>
    <property type="project" value="InterPro"/>
</dbReference>
<dbReference type="PANTHER" id="PTHR43133">
    <property type="entry name" value="RNA POLYMERASE ECF-TYPE SIGMA FACTO"/>
    <property type="match status" value="1"/>
</dbReference>
<evidence type="ECO:0000256" key="2">
    <source>
        <dbReference type="ARBA" id="ARBA00023015"/>
    </source>
</evidence>
<keyword evidence="9" id="KW-1185">Reference proteome</keyword>
<reference evidence="7 10" key="1">
    <citation type="submission" date="2016-10" db="EMBL/GenBank/DDBJ databases">
        <authorList>
            <person name="de Groot N.N."/>
        </authorList>
    </citation>
    <scope>NUCLEOTIDE SEQUENCE [LARGE SCALE GENOMIC DNA]</scope>
    <source>
        <strain evidence="10">BP1-145</strain>
        <strain evidence="7">BP1-148</strain>
    </source>
</reference>
<dbReference type="Gene3D" id="1.10.1740.10">
    <property type="match status" value="1"/>
</dbReference>
<dbReference type="InterPro" id="IPR013249">
    <property type="entry name" value="RNA_pol_sigma70_r4_t2"/>
</dbReference>
<dbReference type="RefSeq" id="WP_091817191.1">
    <property type="nucleotide sequence ID" value="NZ_CP091790.1"/>
</dbReference>
<evidence type="ECO:0000313" key="7">
    <source>
        <dbReference type="EMBL" id="SDG68393.1"/>
    </source>
</evidence>
<dbReference type="InterPro" id="IPR039425">
    <property type="entry name" value="RNA_pol_sigma-70-like"/>
</dbReference>
<gene>
    <name evidence="8" type="ORF">SAMN04487900_1195</name>
    <name evidence="7" type="ORF">SAMN04487901_107100</name>
</gene>
<evidence type="ECO:0000313" key="10">
    <source>
        <dbReference type="Proteomes" id="UP000199134"/>
    </source>
</evidence>
<accession>A0A1H0JAH8</accession>
<evidence type="ECO:0000256" key="1">
    <source>
        <dbReference type="ARBA" id="ARBA00010641"/>
    </source>
</evidence>
<dbReference type="EMBL" id="FNIW01000019">
    <property type="protein sequence ID" value="SDO40758.1"/>
    <property type="molecule type" value="Genomic_DNA"/>
</dbReference>
<dbReference type="InterPro" id="IPR014284">
    <property type="entry name" value="RNA_pol_sigma-70_dom"/>
</dbReference>
<dbReference type="Gene3D" id="1.10.10.10">
    <property type="entry name" value="Winged helix-like DNA-binding domain superfamily/Winged helix DNA-binding domain"/>
    <property type="match status" value="1"/>
</dbReference>
<dbReference type="Proteomes" id="UP000198779">
    <property type="component" value="Unassembled WGS sequence"/>
</dbReference>
<evidence type="ECO:0000259" key="5">
    <source>
        <dbReference type="Pfam" id="PF04542"/>
    </source>
</evidence>
<dbReference type="InterPro" id="IPR013324">
    <property type="entry name" value="RNA_pol_sigma_r3/r4-like"/>
</dbReference>
<dbReference type="PANTHER" id="PTHR43133:SF45">
    <property type="entry name" value="RNA POLYMERASE ECF-TYPE SIGMA FACTOR"/>
    <property type="match status" value="1"/>
</dbReference>
<dbReference type="SUPFAM" id="SSF88659">
    <property type="entry name" value="Sigma3 and sigma4 domains of RNA polymerase sigma factors"/>
    <property type="match status" value="1"/>
</dbReference>